<evidence type="ECO:0000313" key="2">
    <source>
        <dbReference type="EMBL" id="MFC0545419.1"/>
    </source>
</evidence>
<keyword evidence="3" id="KW-1185">Reference proteome</keyword>
<comment type="caution">
    <text evidence="2">The sequence shown here is derived from an EMBL/GenBank/DDBJ whole genome shotgun (WGS) entry which is preliminary data.</text>
</comment>
<reference evidence="2 3" key="1">
    <citation type="submission" date="2024-09" db="EMBL/GenBank/DDBJ databases">
        <authorList>
            <person name="Sun Q."/>
            <person name="Mori K."/>
        </authorList>
    </citation>
    <scope>NUCLEOTIDE SEQUENCE [LARGE SCALE GENOMIC DNA]</scope>
    <source>
        <strain evidence="2 3">TBRC 1432</strain>
    </source>
</reference>
<dbReference type="EMBL" id="JBHLUD010000009">
    <property type="protein sequence ID" value="MFC0545419.1"/>
    <property type="molecule type" value="Genomic_DNA"/>
</dbReference>
<evidence type="ECO:0000256" key="1">
    <source>
        <dbReference type="SAM" id="MobiDB-lite"/>
    </source>
</evidence>
<accession>A0ABV6MYQ5</accession>
<dbReference type="RefSeq" id="WP_273934591.1">
    <property type="nucleotide sequence ID" value="NZ_CP097263.1"/>
</dbReference>
<proteinExistence type="predicted"/>
<evidence type="ECO:0000313" key="3">
    <source>
        <dbReference type="Proteomes" id="UP001589810"/>
    </source>
</evidence>
<gene>
    <name evidence="2" type="ORF">ACFFH7_28180</name>
</gene>
<organism evidence="2 3">
    <name type="scientific">Kutzneria chonburiensis</name>
    <dbReference type="NCBI Taxonomy" id="1483604"/>
    <lineage>
        <taxon>Bacteria</taxon>
        <taxon>Bacillati</taxon>
        <taxon>Actinomycetota</taxon>
        <taxon>Actinomycetes</taxon>
        <taxon>Pseudonocardiales</taxon>
        <taxon>Pseudonocardiaceae</taxon>
        <taxon>Kutzneria</taxon>
    </lineage>
</organism>
<sequence>MKGLTTVVGAGALVLAIGACGQTSTRTTTQPGSEPGANGIAASGQGSLRDVPAAQVDTSRLPAGYPARVQLDDNGAVLTVQGQEGGCEHSRAQLTAQDPGEVHVVLVRDLTDTNRVCTKELRLTQLTVQLDKPLAERKVVLEERTVRS</sequence>
<feature type="compositionally biased region" description="Polar residues" evidence="1">
    <location>
        <begin position="23"/>
        <end position="32"/>
    </location>
</feature>
<name>A0ABV6MYQ5_9PSEU</name>
<dbReference type="Proteomes" id="UP001589810">
    <property type="component" value="Unassembled WGS sequence"/>
</dbReference>
<evidence type="ECO:0008006" key="4">
    <source>
        <dbReference type="Google" id="ProtNLM"/>
    </source>
</evidence>
<feature type="region of interest" description="Disordered" evidence="1">
    <location>
        <begin position="23"/>
        <end position="54"/>
    </location>
</feature>
<protein>
    <recommendedName>
        <fullName evidence="4">Lipoprotein</fullName>
    </recommendedName>
</protein>
<dbReference type="PROSITE" id="PS51257">
    <property type="entry name" value="PROKAR_LIPOPROTEIN"/>
    <property type="match status" value="1"/>
</dbReference>